<keyword evidence="7" id="KW-0812">Transmembrane</keyword>
<dbReference type="PRINTS" id="PR00385">
    <property type="entry name" value="P450"/>
</dbReference>
<dbReference type="PANTHER" id="PTHR46300">
    <property type="entry name" value="P450, PUTATIVE (EUROFUNG)-RELATED-RELATED"/>
    <property type="match status" value="1"/>
</dbReference>
<protein>
    <submittedName>
        <fullName evidence="8">Cytochrome P450</fullName>
    </submittedName>
</protein>
<evidence type="ECO:0000256" key="5">
    <source>
        <dbReference type="PIRSR" id="PIRSR602401-1"/>
    </source>
</evidence>
<name>A0A194XK43_MOLSC</name>
<dbReference type="InterPro" id="IPR036396">
    <property type="entry name" value="Cyt_P450_sf"/>
</dbReference>
<evidence type="ECO:0000256" key="2">
    <source>
        <dbReference type="ARBA" id="ARBA00022723"/>
    </source>
</evidence>
<dbReference type="PROSITE" id="PS00086">
    <property type="entry name" value="CYTOCHROME_P450"/>
    <property type="match status" value="1"/>
</dbReference>
<sequence length="529" mass="59667">MAVADHLPFNFSQATTLIGPLLIGLIFFDYLYKRRLPPGPPSLPLLGNYLSTPRGKSWLFFTSLSKTYGGIYTFYSGLVPNIIISDLKSHTISSLVEAINTYYSQGSTIVTHPYGASWNMRRKIFHQFLKPSALQTYKERQEAEASKLVFGISLDEGKKWKDEIERYTSSVVFTLSYGRRIDALNSAVLKKRLFFVHYVARFLLSGQFLVESLPFLDYFPPFLARWKTAVTEMGKQNAAFDSWLVDTVRQDLAKNGGKLTGRGSLTENMILAAEAGNVDCQQLMQNERHFCGIPSSVFGAGSHTTIASLCSAVLGLILNPWVFVTAQKEIDEVIGKKRSPNFGDREKLPYIDALVKETLRWKPAIPMGVKHATSEDDIYEGYKILKGTMIVPNIWAMHYDPSYFPSPEEFAPERFLPENDERFREELKPEKEFPGKFGHGTFGWGRRICVGGDLAHNGMWIALVKLIWGLDLMGVEGEKYDGIKFTGDTVMAPASFKCRWKVRDTEIGHVIEREMSLAGVVLEQFPALE</sequence>
<evidence type="ECO:0000256" key="7">
    <source>
        <dbReference type="SAM" id="Phobius"/>
    </source>
</evidence>
<evidence type="ECO:0000313" key="8">
    <source>
        <dbReference type="EMBL" id="KUJ20511.1"/>
    </source>
</evidence>
<keyword evidence="6" id="KW-0503">Monooxygenase</keyword>
<dbReference type="AlphaFoldDB" id="A0A194XK43"/>
<feature type="binding site" description="axial binding residue" evidence="5">
    <location>
        <position position="449"/>
    </location>
    <ligand>
        <name>heme</name>
        <dbReference type="ChEBI" id="CHEBI:30413"/>
    </ligand>
    <ligandPart>
        <name>Fe</name>
        <dbReference type="ChEBI" id="CHEBI:18248"/>
    </ligandPart>
</feature>
<dbReference type="InterPro" id="IPR002401">
    <property type="entry name" value="Cyt_P450_E_grp-I"/>
</dbReference>
<evidence type="ECO:0000256" key="4">
    <source>
        <dbReference type="ARBA" id="ARBA00023004"/>
    </source>
</evidence>
<feature type="transmembrane region" description="Helical" evidence="7">
    <location>
        <begin position="12"/>
        <end position="32"/>
    </location>
</feature>
<keyword evidence="2 5" id="KW-0479">Metal-binding</keyword>
<dbReference type="Proteomes" id="UP000070700">
    <property type="component" value="Unassembled WGS sequence"/>
</dbReference>
<dbReference type="InterPro" id="IPR017972">
    <property type="entry name" value="Cyt_P450_CS"/>
</dbReference>
<dbReference type="KEGG" id="psco:LY89DRAFT_705399"/>
<dbReference type="GO" id="GO:0005506">
    <property type="term" value="F:iron ion binding"/>
    <property type="evidence" value="ECO:0007669"/>
    <property type="project" value="InterPro"/>
</dbReference>
<dbReference type="OrthoDB" id="1470350at2759"/>
<dbReference type="Gene3D" id="1.10.630.10">
    <property type="entry name" value="Cytochrome P450"/>
    <property type="match status" value="1"/>
</dbReference>
<keyword evidence="4 5" id="KW-0408">Iron</keyword>
<reference evidence="8 9" key="1">
    <citation type="submission" date="2015-10" db="EMBL/GenBank/DDBJ databases">
        <title>Full genome of DAOMC 229536 Phialocephala scopiformis, a fungal endophyte of spruce producing the potent anti-insectan compound rugulosin.</title>
        <authorList>
            <consortium name="DOE Joint Genome Institute"/>
            <person name="Walker A.K."/>
            <person name="Frasz S.L."/>
            <person name="Seifert K.A."/>
            <person name="Miller J.D."/>
            <person name="Mondo S.J."/>
            <person name="Labutti K."/>
            <person name="Lipzen A."/>
            <person name="Dockter R."/>
            <person name="Kennedy M."/>
            <person name="Grigoriev I.V."/>
            <person name="Spatafora J.W."/>
        </authorList>
    </citation>
    <scope>NUCLEOTIDE SEQUENCE [LARGE SCALE GENOMIC DNA]</scope>
    <source>
        <strain evidence="8 9">CBS 120377</strain>
    </source>
</reference>
<organism evidence="8 9">
    <name type="scientific">Mollisia scopiformis</name>
    <name type="common">Conifer needle endophyte fungus</name>
    <name type="synonym">Phialocephala scopiformis</name>
    <dbReference type="NCBI Taxonomy" id="149040"/>
    <lineage>
        <taxon>Eukaryota</taxon>
        <taxon>Fungi</taxon>
        <taxon>Dikarya</taxon>
        <taxon>Ascomycota</taxon>
        <taxon>Pezizomycotina</taxon>
        <taxon>Leotiomycetes</taxon>
        <taxon>Helotiales</taxon>
        <taxon>Mollisiaceae</taxon>
        <taxon>Mollisia</taxon>
    </lineage>
</organism>
<keyword evidence="7" id="KW-1133">Transmembrane helix</keyword>
<evidence type="ECO:0000256" key="1">
    <source>
        <dbReference type="ARBA" id="ARBA00010617"/>
    </source>
</evidence>
<keyword evidence="7" id="KW-0472">Membrane</keyword>
<evidence type="ECO:0000256" key="6">
    <source>
        <dbReference type="RuleBase" id="RU000461"/>
    </source>
</evidence>
<proteinExistence type="inferred from homology"/>
<dbReference type="PRINTS" id="PR00463">
    <property type="entry name" value="EP450I"/>
</dbReference>
<evidence type="ECO:0000313" key="9">
    <source>
        <dbReference type="Proteomes" id="UP000070700"/>
    </source>
</evidence>
<keyword evidence="3 6" id="KW-0560">Oxidoreductase</keyword>
<dbReference type="InParanoid" id="A0A194XK43"/>
<dbReference type="EMBL" id="KQ947409">
    <property type="protein sequence ID" value="KUJ20511.1"/>
    <property type="molecule type" value="Genomic_DNA"/>
</dbReference>
<dbReference type="InterPro" id="IPR050364">
    <property type="entry name" value="Cytochrome_P450_fung"/>
</dbReference>
<dbReference type="SUPFAM" id="SSF48264">
    <property type="entry name" value="Cytochrome P450"/>
    <property type="match status" value="1"/>
</dbReference>
<dbReference type="GeneID" id="28827174"/>
<dbReference type="RefSeq" id="XP_018074866.1">
    <property type="nucleotide sequence ID" value="XM_018217448.1"/>
</dbReference>
<dbReference type="STRING" id="149040.A0A194XK43"/>
<comment type="similarity">
    <text evidence="1 6">Belongs to the cytochrome P450 family.</text>
</comment>
<keyword evidence="9" id="KW-1185">Reference proteome</keyword>
<dbReference type="GO" id="GO:0020037">
    <property type="term" value="F:heme binding"/>
    <property type="evidence" value="ECO:0007669"/>
    <property type="project" value="InterPro"/>
</dbReference>
<accession>A0A194XK43</accession>
<keyword evidence="5 6" id="KW-0349">Heme</keyword>
<dbReference type="PANTHER" id="PTHR46300:SF4">
    <property type="entry name" value="CYTOCHROME P450 98A3"/>
    <property type="match status" value="1"/>
</dbReference>
<comment type="cofactor">
    <cofactor evidence="5">
        <name>heme</name>
        <dbReference type="ChEBI" id="CHEBI:30413"/>
    </cofactor>
</comment>
<dbReference type="Pfam" id="PF00067">
    <property type="entry name" value="p450"/>
    <property type="match status" value="1"/>
</dbReference>
<dbReference type="GO" id="GO:0016705">
    <property type="term" value="F:oxidoreductase activity, acting on paired donors, with incorporation or reduction of molecular oxygen"/>
    <property type="evidence" value="ECO:0007669"/>
    <property type="project" value="InterPro"/>
</dbReference>
<evidence type="ECO:0000256" key="3">
    <source>
        <dbReference type="ARBA" id="ARBA00023002"/>
    </source>
</evidence>
<gene>
    <name evidence="8" type="ORF">LY89DRAFT_705399</name>
</gene>
<dbReference type="GO" id="GO:0004497">
    <property type="term" value="F:monooxygenase activity"/>
    <property type="evidence" value="ECO:0007669"/>
    <property type="project" value="UniProtKB-KW"/>
</dbReference>
<dbReference type="InterPro" id="IPR001128">
    <property type="entry name" value="Cyt_P450"/>
</dbReference>